<dbReference type="NCBIfam" id="TIGR02246">
    <property type="entry name" value="SgcJ/EcaC family oxidoreductase"/>
    <property type="match status" value="1"/>
</dbReference>
<dbReference type="SUPFAM" id="SSF54427">
    <property type="entry name" value="NTF2-like"/>
    <property type="match status" value="1"/>
</dbReference>
<gene>
    <name evidence="2" type="ORF">F8M49_19365</name>
</gene>
<dbReference type="CDD" id="cd00531">
    <property type="entry name" value="NTF2_like"/>
    <property type="match status" value="1"/>
</dbReference>
<accession>A0ABU3WSJ0</accession>
<evidence type="ECO:0000313" key="2">
    <source>
        <dbReference type="EMBL" id="MDV2476945.1"/>
    </source>
</evidence>
<dbReference type="EMBL" id="WBMO01000001">
    <property type="protein sequence ID" value="MDV2476945.1"/>
    <property type="molecule type" value="Genomic_DNA"/>
</dbReference>
<sequence length="159" mass="17601">MTDPTELVEQLARRVELLEDTLAIQQLVTTYGPAVDSGSAEAVGALWTEDGVYEVDSGAYRGRDQIMAMVRSEAHQGYIHGGCGHMLDPLNIRVDGDTAVVICHSQLILNTDKGFRVQRVTANRWELVRMDGRWQVKLRIARVLDGRADARDLLAAGVR</sequence>
<comment type="caution">
    <text evidence="2">The sequence shown here is derived from an EMBL/GenBank/DDBJ whole genome shotgun (WGS) entry which is preliminary data.</text>
</comment>
<dbReference type="RefSeq" id="WP_072809547.1">
    <property type="nucleotide sequence ID" value="NZ_JAHWLX010000082.1"/>
</dbReference>
<evidence type="ECO:0000259" key="1">
    <source>
        <dbReference type="Pfam" id="PF13577"/>
    </source>
</evidence>
<dbReference type="Pfam" id="PF13577">
    <property type="entry name" value="SnoaL_4"/>
    <property type="match status" value="1"/>
</dbReference>
<dbReference type="InterPro" id="IPR037401">
    <property type="entry name" value="SnoaL-like"/>
</dbReference>
<protein>
    <submittedName>
        <fullName evidence="2">Nuclear transport factor 2 family protein</fullName>
    </submittedName>
</protein>
<reference evidence="2 3" key="1">
    <citation type="submission" date="2019-10" db="EMBL/GenBank/DDBJ databases">
        <title>Draft Genome Assembly of Rhodococcus zopfii DSM44189.</title>
        <authorList>
            <person name="Sutton J.M."/>
            <person name="Akob D.M."/>
            <person name="Bushman T.J."/>
        </authorList>
    </citation>
    <scope>NUCLEOTIDE SEQUENCE [LARGE SCALE GENOMIC DNA]</scope>
    <source>
        <strain evidence="2 3">DSM 44189</strain>
    </source>
</reference>
<dbReference type="Gene3D" id="3.10.450.50">
    <property type="match status" value="1"/>
</dbReference>
<dbReference type="InterPro" id="IPR032710">
    <property type="entry name" value="NTF2-like_dom_sf"/>
</dbReference>
<organism evidence="2 3">
    <name type="scientific">Rhodococcus zopfii</name>
    <dbReference type="NCBI Taxonomy" id="43772"/>
    <lineage>
        <taxon>Bacteria</taxon>
        <taxon>Bacillati</taxon>
        <taxon>Actinomycetota</taxon>
        <taxon>Actinomycetes</taxon>
        <taxon>Mycobacteriales</taxon>
        <taxon>Nocardiaceae</taxon>
        <taxon>Rhodococcus</taxon>
    </lineage>
</organism>
<keyword evidence="3" id="KW-1185">Reference proteome</keyword>
<name>A0ABU3WSJ0_9NOCA</name>
<dbReference type="InterPro" id="IPR011944">
    <property type="entry name" value="Steroid_delta5-4_isomerase"/>
</dbReference>
<proteinExistence type="predicted"/>
<feature type="domain" description="SnoaL-like" evidence="1">
    <location>
        <begin position="18"/>
        <end position="139"/>
    </location>
</feature>
<dbReference type="Proteomes" id="UP001275440">
    <property type="component" value="Unassembled WGS sequence"/>
</dbReference>
<evidence type="ECO:0000313" key="3">
    <source>
        <dbReference type="Proteomes" id="UP001275440"/>
    </source>
</evidence>